<dbReference type="InterPro" id="IPR021790">
    <property type="entry name" value="PTBP1-like_RRM2"/>
</dbReference>
<feature type="domain" description="PTBP1-like RNA recognition motif 2" evidence="3">
    <location>
        <begin position="48"/>
        <end position="82"/>
    </location>
</feature>
<dbReference type="GO" id="GO:0003723">
    <property type="term" value="F:RNA binding"/>
    <property type="evidence" value="ECO:0007669"/>
    <property type="project" value="UniProtKB-KW"/>
</dbReference>
<comment type="caution">
    <text evidence="4">The sequence shown here is derived from an EMBL/GenBank/DDBJ whole genome shotgun (WGS) entry which is preliminary data.</text>
</comment>
<gene>
    <name evidence="4" type="ORF">SMN809_LOCUS21964</name>
</gene>
<name>A0A8S2S4V7_9BILA</name>
<protein>
    <recommendedName>
        <fullName evidence="3">PTBP1-like RNA recognition motif 2 domain-containing protein</fullName>
    </recommendedName>
</protein>
<dbReference type="EMBL" id="CAJOBI010018834">
    <property type="protein sequence ID" value="CAF4202754.1"/>
    <property type="molecule type" value="Genomic_DNA"/>
</dbReference>
<dbReference type="InterPro" id="IPR012677">
    <property type="entry name" value="Nucleotide-bd_a/b_plait_sf"/>
</dbReference>
<proteinExistence type="predicted"/>
<keyword evidence="1" id="KW-0677">Repeat</keyword>
<reference evidence="4" key="1">
    <citation type="submission" date="2021-02" db="EMBL/GenBank/DDBJ databases">
        <authorList>
            <person name="Nowell W R."/>
        </authorList>
    </citation>
    <scope>NUCLEOTIDE SEQUENCE</scope>
</reference>
<dbReference type="AlphaFoldDB" id="A0A8S2S4V7"/>
<dbReference type="InterPro" id="IPR035979">
    <property type="entry name" value="RBD_domain_sf"/>
</dbReference>
<dbReference type="PANTHER" id="PTHR15592">
    <property type="entry name" value="MATRIN 3/NUCLEAR PROTEIN 220-RELATED"/>
    <property type="match status" value="1"/>
</dbReference>
<dbReference type="SUPFAM" id="SSF54928">
    <property type="entry name" value="RNA-binding domain, RBD"/>
    <property type="match status" value="1"/>
</dbReference>
<dbReference type="Proteomes" id="UP000676336">
    <property type="component" value="Unassembled WGS sequence"/>
</dbReference>
<sequence>MPAMINDRQVFAQFSNHGELRTDPTNCTNQQAHVALAQATDLYEIAQRGGPNCVLRVSIINLLYPVTIDVLHQIFSRFGTVLKIITFTKH</sequence>
<dbReference type="Gene3D" id="3.30.70.330">
    <property type="match status" value="1"/>
</dbReference>
<organism evidence="4 5">
    <name type="scientific">Rotaria magnacalcarata</name>
    <dbReference type="NCBI Taxonomy" id="392030"/>
    <lineage>
        <taxon>Eukaryota</taxon>
        <taxon>Metazoa</taxon>
        <taxon>Spiralia</taxon>
        <taxon>Gnathifera</taxon>
        <taxon>Rotifera</taxon>
        <taxon>Eurotatoria</taxon>
        <taxon>Bdelloidea</taxon>
        <taxon>Philodinida</taxon>
        <taxon>Philodinidae</taxon>
        <taxon>Rotaria</taxon>
    </lineage>
</organism>
<evidence type="ECO:0000256" key="1">
    <source>
        <dbReference type="ARBA" id="ARBA00022737"/>
    </source>
</evidence>
<evidence type="ECO:0000313" key="4">
    <source>
        <dbReference type="EMBL" id="CAF4202754.1"/>
    </source>
</evidence>
<evidence type="ECO:0000256" key="2">
    <source>
        <dbReference type="ARBA" id="ARBA00022884"/>
    </source>
</evidence>
<evidence type="ECO:0000313" key="5">
    <source>
        <dbReference type="Proteomes" id="UP000676336"/>
    </source>
</evidence>
<feature type="non-terminal residue" evidence="4">
    <location>
        <position position="1"/>
    </location>
</feature>
<dbReference type="Pfam" id="PF11835">
    <property type="entry name" value="RRM_8"/>
    <property type="match status" value="1"/>
</dbReference>
<accession>A0A8S2S4V7</accession>
<keyword evidence="2" id="KW-0694">RNA-binding</keyword>
<evidence type="ECO:0000259" key="3">
    <source>
        <dbReference type="Pfam" id="PF11835"/>
    </source>
</evidence>